<evidence type="ECO:0000313" key="1">
    <source>
        <dbReference type="EMBL" id="EAY26259.1"/>
    </source>
</evidence>
<accession>A1ZTJ9</accession>
<dbReference type="Proteomes" id="UP000004095">
    <property type="component" value="Unassembled WGS sequence"/>
</dbReference>
<comment type="caution">
    <text evidence="1">The sequence shown here is derived from an EMBL/GenBank/DDBJ whole genome shotgun (WGS) entry which is preliminary data.</text>
</comment>
<protein>
    <submittedName>
        <fullName evidence="1">Uncharacterized protein</fullName>
    </submittedName>
</protein>
<sequence>MSVNHLPHIQYYQECVATYDSVSKQVVYVFVEQMPQYSGGQ</sequence>
<gene>
    <name evidence="1" type="ORF">M23134_01581</name>
</gene>
<proteinExistence type="predicted"/>
<reference evidence="1 2" key="1">
    <citation type="submission" date="2007-01" db="EMBL/GenBank/DDBJ databases">
        <authorList>
            <person name="Haygood M."/>
            <person name="Podell S."/>
            <person name="Anderson C."/>
            <person name="Hopkinson B."/>
            <person name="Roe K."/>
            <person name="Barbeau K."/>
            <person name="Gaasterland T."/>
            <person name="Ferriera S."/>
            <person name="Johnson J."/>
            <person name="Kravitz S."/>
            <person name="Beeson K."/>
            <person name="Sutton G."/>
            <person name="Rogers Y.-H."/>
            <person name="Friedman R."/>
            <person name="Frazier M."/>
            <person name="Venter J.C."/>
        </authorList>
    </citation>
    <scope>NUCLEOTIDE SEQUENCE [LARGE SCALE GENOMIC DNA]</scope>
    <source>
        <strain evidence="1 2">ATCC 23134</strain>
    </source>
</reference>
<dbReference type="EMBL" id="AAWS01000036">
    <property type="protein sequence ID" value="EAY26259.1"/>
    <property type="molecule type" value="Genomic_DNA"/>
</dbReference>
<evidence type="ECO:0000313" key="2">
    <source>
        <dbReference type="Proteomes" id="UP000004095"/>
    </source>
</evidence>
<name>A1ZTJ9_MICM2</name>
<dbReference type="AlphaFoldDB" id="A1ZTJ9"/>
<keyword evidence="2" id="KW-1185">Reference proteome</keyword>
<organism evidence="1 2">
    <name type="scientific">Microscilla marina ATCC 23134</name>
    <dbReference type="NCBI Taxonomy" id="313606"/>
    <lineage>
        <taxon>Bacteria</taxon>
        <taxon>Pseudomonadati</taxon>
        <taxon>Bacteroidota</taxon>
        <taxon>Cytophagia</taxon>
        <taxon>Cytophagales</taxon>
        <taxon>Microscillaceae</taxon>
        <taxon>Microscilla</taxon>
    </lineage>
</organism>